<name>A0A803LVV2_CHEQI</name>
<evidence type="ECO:0000313" key="6">
    <source>
        <dbReference type="Proteomes" id="UP000596660"/>
    </source>
</evidence>
<protein>
    <recommendedName>
        <fullName evidence="4">PLAT domain-containing protein</fullName>
    </recommendedName>
</protein>
<evidence type="ECO:0000313" key="5">
    <source>
        <dbReference type="EnsemblPlants" id="AUR62019603-RA:cds"/>
    </source>
</evidence>
<keyword evidence="6" id="KW-1185">Reference proteome</keyword>
<dbReference type="AlphaFoldDB" id="A0A803LVV2"/>
<dbReference type="InterPro" id="IPR001024">
    <property type="entry name" value="PLAT/LH2_dom"/>
</dbReference>
<dbReference type="EnsemblPlants" id="AUR62019603-RA">
    <property type="protein sequence ID" value="AUR62019603-RA:cds"/>
    <property type="gene ID" value="AUR62019603"/>
</dbReference>
<evidence type="ECO:0000256" key="3">
    <source>
        <dbReference type="SAM" id="MobiDB-lite"/>
    </source>
</evidence>
<dbReference type="Gramene" id="AUR62019603-RA">
    <property type="protein sequence ID" value="AUR62019603-RA:cds"/>
    <property type="gene ID" value="AUR62019603"/>
</dbReference>
<comment type="caution">
    <text evidence="1">Lacks conserved residue(s) required for the propagation of feature annotation.</text>
</comment>
<accession>A0A803LVV2</accession>
<evidence type="ECO:0000259" key="4">
    <source>
        <dbReference type="PROSITE" id="PS50095"/>
    </source>
</evidence>
<sequence length="230" mass="26054">MSACGKKARASQNQFHRSDSNSFANQQADYEDEHGQKMSLLALWIKTHMGKDRSFLSNIVTEDFVDDVKAKVEELRMMYPKMSEQELEDEAFQKTMYRDEIPDRPVGHGLGVKKGDIYRVRSVLRKEGYGKVHRRTIVMDSVKEEVTALHKKNDTLSQENEKLKDQVGHNNFLLKVLVGQFSHIVGAIRQGNTSPSLLNKTSEFLEMANYQVMVVSGEGSGQQSTVVVTL</sequence>
<evidence type="ECO:0000256" key="1">
    <source>
        <dbReference type="PROSITE-ProRule" id="PRU00152"/>
    </source>
</evidence>
<dbReference type="InterPro" id="IPR004252">
    <property type="entry name" value="Probable_transposase_24"/>
</dbReference>
<keyword evidence="2" id="KW-0175">Coiled coil</keyword>
<dbReference type="PROSITE" id="PS50095">
    <property type="entry name" value="PLAT"/>
    <property type="match status" value="1"/>
</dbReference>
<reference evidence="5" key="1">
    <citation type="journal article" date="2017" name="Nature">
        <title>The genome of Chenopodium quinoa.</title>
        <authorList>
            <person name="Jarvis D.E."/>
            <person name="Ho Y.S."/>
            <person name="Lightfoot D.J."/>
            <person name="Schmoeckel S.M."/>
            <person name="Li B."/>
            <person name="Borm T.J.A."/>
            <person name="Ohyanagi H."/>
            <person name="Mineta K."/>
            <person name="Michell C.T."/>
            <person name="Saber N."/>
            <person name="Kharbatia N.M."/>
            <person name="Rupper R.R."/>
            <person name="Sharp A.R."/>
            <person name="Dally N."/>
            <person name="Boughton B.A."/>
            <person name="Woo Y.H."/>
            <person name="Gao G."/>
            <person name="Schijlen E.G.W.M."/>
            <person name="Guo X."/>
            <person name="Momin A.A."/>
            <person name="Negrao S."/>
            <person name="Al-Babili S."/>
            <person name="Gehring C."/>
            <person name="Roessner U."/>
            <person name="Jung C."/>
            <person name="Murphy K."/>
            <person name="Arold S.T."/>
            <person name="Gojobori T."/>
            <person name="van der Linden C.G."/>
            <person name="van Loo E.N."/>
            <person name="Jellen E.N."/>
            <person name="Maughan P.J."/>
            <person name="Tester M."/>
        </authorList>
    </citation>
    <scope>NUCLEOTIDE SEQUENCE [LARGE SCALE GENOMIC DNA]</scope>
    <source>
        <strain evidence="5">cv. PI 614886</strain>
    </source>
</reference>
<feature type="region of interest" description="Disordered" evidence="3">
    <location>
        <begin position="1"/>
        <end position="30"/>
    </location>
</feature>
<proteinExistence type="predicted"/>
<dbReference type="Proteomes" id="UP000596660">
    <property type="component" value="Unplaced"/>
</dbReference>
<dbReference type="Pfam" id="PF03004">
    <property type="entry name" value="Transposase_24"/>
    <property type="match status" value="1"/>
</dbReference>
<feature type="compositionally biased region" description="Polar residues" evidence="3">
    <location>
        <begin position="10"/>
        <end position="28"/>
    </location>
</feature>
<feature type="coiled-coil region" evidence="2">
    <location>
        <begin position="139"/>
        <end position="166"/>
    </location>
</feature>
<feature type="domain" description="PLAT" evidence="4">
    <location>
        <begin position="208"/>
        <end position="230"/>
    </location>
</feature>
<reference evidence="5" key="2">
    <citation type="submission" date="2021-03" db="UniProtKB">
        <authorList>
            <consortium name="EnsemblPlants"/>
        </authorList>
    </citation>
    <scope>IDENTIFICATION</scope>
</reference>
<organism evidence="5 6">
    <name type="scientific">Chenopodium quinoa</name>
    <name type="common">Quinoa</name>
    <dbReference type="NCBI Taxonomy" id="63459"/>
    <lineage>
        <taxon>Eukaryota</taxon>
        <taxon>Viridiplantae</taxon>
        <taxon>Streptophyta</taxon>
        <taxon>Embryophyta</taxon>
        <taxon>Tracheophyta</taxon>
        <taxon>Spermatophyta</taxon>
        <taxon>Magnoliopsida</taxon>
        <taxon>eudicotyledons</taxon>
        <taxon>Gunneridae</taxon>
        <taxon>Pentapetalae</taxon>
        <taxon>Caryophyllales</taxon>
        <taxon>Chenopodiaceae</taxon>
        <taxon>Chenopodioideae</taxon>
        <taxon>Atripliceae</taxon>
        <taxon>Chenopodium</taxon>
    </lineage>
</organism>
<evidence type="ECO:0000256" key="2">
    <source>
        <dbReference type="SAM" id="Coils"/>
    </source>
</evidence>